<dbReference type="EMBL" id="PSQE01000003">
    <property type="protein sequence ID" value="RHN70112.1"/>
    <property type="molecule type" value="Genomic_DNA"/>
</dbReference>
<sequence>MEKKNQREKSRTVEQKESTPHSTVKSFKEKGTRTRELHQKYKKLEQDWNAFKESRSTTSRKYRSPLNIATKPIFQNLGLEINNSIISPRELMFSLQRDSSSSEEETWKNHDVAARETLQERREAIERGKLKGRRLFDSTMESESDDNDNNIGQNYEVRSMSFCYLEDEHEHENESLSSSLSPIGDFVDKDMMTNVADIKVGSKSRFANGTRYG</sequence>
<evidence type="ECO:0000313" key="2">
    <source>
        <dbReference type="EMBL" id="RHN70112.1"/>
    </source>
</evidence>
<gene>
    <name evidence="2" type="ORF">MtrunA17_Chr3g0132071</name>
</gene>
<feature type="region of interest" description="Disordered" evidence="1">
    <location>
        <begin position="1"/>
        <end position="36"/>
    </location>
</feature>
<evidence type="ECO:0000256" key="1">
    <source>
        <dbReference type="SAM" id="MobiDB-lite"/>
    </source>
</evidence>
<dbReference type="Proteomes" id="UP000265566">
    <property type="component" value="Chromosome 3"/>
</dbReference>
<reference evidence="3" key="1">
    <citation type="journal article" date="2018" name="Nat. Plants">
        <title>Whole-genome landscape of Medicago truncatula symbiotic genes.</title>
        <authorList>
            <person name="Pecrix Y."/>
            <person name="Staton S.E."/>
            <person name="Sallet E."/>
            <person name="Lelandais-Briere C."/>
            <person name="Moreau S."/>
            <person name="Carrere S."/>
            <person name="Blein T."/>
            <person name="Jardinaud M.F."/>
            <person name="Latrasse D."/>
            <person name="Zouine M."/>
            <person name="Zahm M."/>
            <person name="Kreplak J."/>
            <person name="Mayjonade B."/>
            <person name="Satge C."/>
            <person name="Perez M."/>
            <person name="Cauet S."/>
            <person name="Marande W."/>
            <person name="Chantry-Darmon C."/>
            <person name="Lopez-Roques C."/>
            <person name="Bouchez O."/>
            <person name="Berard A."/>
            <person name="Debelle F."/>
            <person name="Munos S."/>
            <person name="Bendahmane A."/>
            <person name="Berges H."/>
            <person name="Niebel A."/>
            <person name="Buitink J."/>
            <person name="Frugier F."/>
            <person name="Benhamed M."/>
            <person name="Crespi M."/>
            <person name="Gouzy J."/>
            <person name="Gamas P."/>
        </authorList>
    </citation>
    <scope>NUCLEOTIDE SEQUENCE [LARGE SCALE GENOMIC DNA]</scope>
    <source>
        <strain evidence="3">cv. Jemalong A17</strain>
    </source>
</reference>
<proteinExistence type="predicted"/>
<organism evidence="2 3">
    <name type="scientific">Medicago truncatula</name>
    <name type="common">Barrel medic</name>
    <name type="synonym">Medicago tribuloides</name>
    <dbReference type="NCBI Taxonomy" id="3880"/>
    <lineage>
        <taxon>Eukaryota</taxon>
        <taxon>Viridiplantae</taxon>
        <taxon>Streptophyta</taxon>
        <taxon>Embryophyta</taxon>
        <taxon>Tracheophyta</taxon>
        <taxon>Spermatophyta</taxon>
        <taxon>Magnoliopsida</taxon>
        <taxon>eudicotyledons</taxon>
        <taxon>Gunneridae</taxon>
        <taxon>Pentapetalae</taxon>
        <taxon>rosids</taxon>
        <taxon>fabids</taxon>
        <taxon>Fabales</taxon>
        <taxon>Fabaceae</taxon>
        <taxon>Papilionoideae</taxon>
        <taxon>50 kb inversion clade</taxon>
        <taxon>NPAAA clade</taxon>
        <taxon>Hologalegina</taxon>
        <taxon>IRL clade</taxon>
        <taxon>Trifolieae</taxon>
        <taxon>Medicago</taxon>
    </lineage>
</organism>
<dbReference type="Gramene" id="rna18661">
    <property type="protein sequence ID" value="RHN70112.1"/>
    <property type="gene ID" value="gene18661"/>
</dbReference>
<dbReference type="OrthoDB" id="1739873at2759"/>
<name>A0A396IX33_MEDTR</name>
<feature type="compositionally biased region" description="Basic and acidic residues" evidence="1">
    <location>
        <begin position="1"/>
        <end position="19"/>
    </location>
</feature>
<evidence type="ECO:0000313" key="3">
    <source>
        <dbReference type="Proteomes" id="UP000265566"/>
    </source>
</evidence>
<dbReference type="AlphaFoldDB" id="A0A396IX33"/>
<comment type="caution">
    <text evidence="2">The sequence shown here is derived from an EMBL/GenBank/DDBJ whole genome shotgun (WGS) entry which is preliminary data.</text>
</comment>
<accession>A0A396IX33</accession>
<protein>
    <submittedName>
        <fullName evidence="2">Uncharacterized protein</fullName>
    </submittedName>
</protein>
<feature type="compositionally biased region" description="Basic and acidic residues" evidence="1">
    <location>
        <begin position="26"/>
        <end position="36"/>
    </location>
</feature>